<protein>
    <submittedName>
        <fullName evidence="2">Uncharacterized protein</fullName>
    </submittedName>
</protein>
<proteinExistence type="predicted"/>
<evidence type="ECO:0000313" key="3">
    <source>
        <dbReference type="Proteomes" id="UP001159363"/>
    </source>
</evidence>
<comment type="caution">
    <text evidence="2">The sequence shown here is derived from an EMBL/GenBank/DDBJ whole genome shotgun (WGS) entry which is preliminary data.</text>
</comment>
<feature type="region of interest" description="Disordered" evidence="1">
    <location>
        <begin position="642"/>
        <end position="662"/>
    </location>
</feature>
<keyword evidence="3" id="KW-1185">Reference proteome</keyword>
<evidence type="ECO:0000313" key="2">
    <source>
        <dbReference type="EMBL" id="KAJ8890876.1"/>
    </source>
</evidence>
<accession>A0ABQ9I2L7</accession>
<evidence type="ECO:0000256" key="1">
    <source>
        <dbReference type="SAM" id="MobiDB-lite"/>
    </source>
</evidence>
<organism evidence="2 3">
    <name type="scientific">Dryococelus australis</name>
    <dbReference type="NCBI Taxonomy" id="614101"/>
    <lineage>
        <taxon>Eukaryota</taxon>
        <taxon>Metazoa</taxon>
        <taxon>Ecdysozoa</taxon>
        <taxon>Arthropoda</taxon>
        <taxon>Hexapoda</taxon>
        <taxon>Insecta</taxon>
        <taxon>Pterygota</taxon>
        <taxon>Neoptera</taxon>
        <taxon>Polyneoptera</taxon>
        <taxon>Phasmatodea</taxon>
        <taxon>Verophasmatodea</taxon>
        <taxon>Anareolatae</taxon>
        <taxon>Phasmatidae</taxon>
        <taxon>Eurycanthinae</taxon>
        <taxon>Dryococelus</taxon>
    </lineage>
</organism>
<gene>
    <name evidence="2" type="ORF">PR048_010385</name>
</gene>
<name>A0ABQ9I2L7_9NEOP</name>
<reference evidence="2 3" key="1">
    <citation type="submission" date="2023-02" db="EMBL/GenBank/DDBJ databases">
        <title>LHISI_Scaffold_Assembly.</title>
        <authorList>
            <person name="Stuart O.P."/>
            <person name="Cleave R."/>
            <person name="Magrath M.J.L."/>
            <person name="Mikheyev A.S."/>
        </authorList>
    </citation>
    <scope>NUCLEOTIDE SEQUENCE [LARGE SCALE GENOMIC DNA]</scope>
    <source>
        <strain evidence="2">Daus_M_001</strain>
        <tissue evidence="2">Leg muscle</tissue>
    </source>
</reference>
<dbReference type="EMBL" id="JARBHB010000003">
    <property type="protein sequence ID" value="KAJ8890876.1"/>
    <property type="molecule type" value="Genomic_DNA"/>
</dbReference>
<dbReference type="Proteomes" id="UP001159363">
    <property type="component" value="Chromosome 3"/>
</dbReference>
<sequence>MTEAVSGTRLTMAGHIHPVFFSLRWPDEARRRAQCYDDLTLSLAEDSRWRVAIALPWMFSSELKVEVKPMEHCTRLYNTSRGAVGWRAPPVWGAGGSGFKSLVRRGCQFKLFHKLVCKASSDEPTVITPGTARSRNQQPEWGREKHNVLRPLTRVRRGAHHTRAVTSNATVHHTPLAYRLFTLKSGLRARLVIACFERFPIRWDAIWNVKIPGANWLTTLHHWCPSCECSQYVTDFVLPGDVSVSDWIRFAMCIEYVSLAALIGGKSRFVLQERRAAIFRACVWKVSFNARKQFAMNILKHMTATRASRTPSCAEIHRLAPAYLNLFFRACKPRSAGMLTATLPCTFQNPGVKSRPNIFNLHYHAHQVYQLKALNRPAALVPWTPQGVVMGGPVWVGVEEGLVCPCGKLVDGGKGVEIPLYINNSWMFCQKCRKRRMPPAMWPVFVTVKKGSACCPRKVLATMYSRQVEITSIPVRRIQIILQDFPTPSAQRGGYCYQCMATLVVMQYTRSIVLQDMFKVIVTGRPTRMQMVNICSLQSHRQMNWSKPCQNRFNLRSSTRVPTDVAHTSKHDYSPPTKANRVQFQSWTDPDFREWESCLTMPLIGGFYRGSPVYPASTFRRCSILTSFHSHLLSKPRRCARELKQPPRRLKSHPSPTSSRKAVALPLAATSPLRESRGCSLGNSGRYRRLYTCAVSVICQRRQ</sequence>